<accession>A0A7J5UQT7</accession>
<dbReference type="EMBL" id="WHJE01000031">
    <property type="protein sequence ID" value="KAE8764484.1"/>
    <property type="molecule type" value="Genomic_DNA"/>
</dbReference>
<dbReference type="InterPro" id="IPR014519">
    <property type="entry name" value="UCP024492"/>
</dbReference>
<dbReference type="AlphaFoldDB" id="A0A7J5UQT7"/>
<protein>
    <submittedName>
        <fullName evidence="1">DUF488 family protein</fullName>
    </submittedName>
</protein>
<gene>
    <name evidence="1" type="ORF">GB883_08715</name>
</gene>
<proteinExistence type="predicted"/>
<dbReference type="RefSeq" id="WP_152202546.1">
    <property type="nucleotide sequence ID" value="NZ_VUKF01000015.1"/>
</dbReference>
<dbReference type="InterPro" id="IPR007438">
    <property type="entry name" value="DUF488"/>
</dbReference>
<reference evidence="1 2" key="1">
    <citation type="submission" date="2019-10" db="EMBL/GenBank/DDBJ databases">
        <title>Georgenia wutianyii sp. nov. and Georgenia yuyongxinii sp. nov. isolated from plateau pika (Ochotona curzoniae) in the Qinghai-Tibet plateau of China.</title>
        <authorList>
            <person name="Tian Z."/>
        </authorList>
    </citation>
    <scope>NUCLEOTIDE SEQUENCE [LARGE SCALE GENOMIC DNA]</scope>
    <source>
        <strain evidence="1 2">DSM 21501</strain>
    </source>
</reference>
<dbReference type="Pfam" id="PF04343">
    <property type="entry name" value="DUF488"/>
    <property type="match status" value="1"/>
</dbReference>
<organism evidence="1 2">
    <name type="scientific">Georgenia thermotolerans</name>
    <dbReference type="NCBI Taxonomy" id="527326"/>
    <lineage>
        <taxon>Bacteria</taxon>
        <taxon>Bacillati</taxon>
        <taxon>Actinomycetota</taxon>
        <taxon>Actinomycetes</taxon>
        <taxon>Micrococcales</taxon>
        <taxon>Bogoriellaceae</taxon>
        <taxon>Georgenia</taxon>
    </lineage>
</organism>
<sequence>MPTSREPVLLTVGHGGLDRTALTALLRSAFVAEVVDVRRFPGSRTNPDVRREALEAWLPAAGIGYRWEPRLGGRRHLRREDPSPDTWWEVDAFRAYAGWTRTEDFRAAFRDLLTDAAQRRVAVMCSETVWWRCHRRLISDVAVLAHGAEVWHLMPDAARRAHVVAAGARLAGPEEVVWDRPREEAPSP</sequence>
<dbReference type="PANTHER" id="PTHR39337">
    <property type="entry name" value="BLR5642 PROTEIN"/>
    <property type="match status" value="1"/>
</dbReference>
<dbReference type="PIRSF" id="PIRSF024492">
    <property type="entry name" value="UCP024492"/>
    <property type="match status" value="1"/>
</dbReference>
<dbReference type="PANTHER" id="PTHR39337:SF1">
    <property type="entry name" value="BLR5642 PROTEIN"/>
    <property type="match status" value="1"/>
</dbReference>
<comment type="caution">
    <text evidence="1">The sequence shown here is derived from an EMBL/GenBank/DDBJ whole genome shotgun (WGS) entry which is preliminary data.</text>
</comment>
<keyword evidence="2" id="KW-1185">Reference proteome</keyword>
<dbReference type="OrthoDB" id="9789109at2"/>
<name>A0A7J5UQT7_9MICO</name>
<evidence type="ECO:0000313" key="2">
    <source>
        <dbReference type="Proteomes" id="UP000451860"/>
    </source>
</evidence>
<evidence type="ECO:0000313" key="1">
    <source>
        <dbReference type="EMBL" id="KAE8764484.1"/>
    </source>
</evidence>
<dbReference type="Proteomes" id="UP000451860">
    <property type="component" value="Unassembled WGS sequence"/>
</dbReference>